<accession>A0A834L743</accession>
<evidence type="ECO:0000256" key="2">
    <source>
        <dbReference type="ARBA" id="ARBA00008668"/>
    </source>
</evidence>
<protein>
    <recommendedName>
        <fullName evidence="10">GDSL esterase/lipase</fullName>
    </recommendedName>
</protein>
<evidence type="ECO:0008006" key="10">
    <source>
        <dbReference type="Google" id="ProtNLM"/>
    </source>
</evidence>
<dbReference type="OrthoDB" id="1600564at2759"/>
<keyword evidence="6" id="KW-0442">Lipid degradation</keyword>
<proteinExistence type="inferred from homology"/>
<comment type="subcellular location">
    <subcellularLocation>
        <location evidence="1">Secreted</location>
    </subcellularLocation>
</comment>
<comment type="similarity">
    <text evidence="2">Belongs to the 'GDSL' lipolytic enzyme family.</text>
</comment>
<dbReference type="GO" id="GO:0005576">
    <property type="term" value="C:extracellular region"/>
    <property type="evidence" value="ECO:0007669"/>
    <property type="project" value="UniProtKB-SubCell"/>
</dbReference>
<keyword evidence="7" id="KW-0443">Lipid metabolism</keyword>
<keyword evidence="5" id="KW-0378">Hydrolase</keyword>
<evidence type="ECO:0000256" key="3">
    <source>
        <dbReference type="ARBA" id="ARBA00022525"/>
    </source>
</evidence>
<dbReference type="Gene3D" id="3.40.50.1110">
    <property type="entry name" value="SGNH hydrolase"/>
    <property type="match status" value="1"/>
</dbReference>
<comment type="caution">
    <text evidence="8">The sequence shown here is derived from an EMBL/GenBank/DDBJ whole genome shotgun (WGS) entry which is preliminary data.</text>
</comment>
<evidence type="ECO:0000256" key="7">
    <source>
        <dbReference type="ARBA" id="ARBA00023098"/>
    </source>
</evidence>
<reference evidence="8" key="1">
    <citation type="submission" date="2019-11" db="EMBL/GenBank/DDBJ databases">
        <authorList>
            <person name="Liu Y."/>
            <person name="Hou J."/>
            <person name="Li T.-Q."/>
            <person name="Guan C.-H."/>
            <person name="Wu X."/>
            <person name="Wu H.-Z."/>
            <person name="Ling F."/>
            <person name="Zhang R."/>
            <person name="Shi X.-G."/>
            <person name="Ren J.-P."/>
            <person name="Chen E.-F."/>
            <person name="Sun J.-M."/>
        </authorList>
    </citation>
    <scope>NUCLEOTIDE SEQUENCE</scope>
    <source>
        <strain evidence="8">Adult_tree_wgs_1</strain>
        <tissue evidence="8">Leaves</tissue>
    </source>
</reference>
<dbReference type="Proteomes" id="UP000626092">
    <property type="component" value="Unassembled WGS sequence"/>
</dbReference>
<dbReference type="AlphaFoldDB" id="A0A834L743"/>
<evidence type="ECO:0000256" key="5">
    <source>
        <dbReference type="ARBA" id="ARBA00022801"/>
    </source>
</evidence>
<dbReference type="PANTHER" id="PTHR45650:SF3">
    <property type="entry name" value="OS01G0748500 PROTEIN"/>
    <property type="match status" value="1"/>
</dbReference>
<dbReference type="GO" id="GO:0016042">
    <property type="term" value="P:lipid catabolic process"/>
    <property type="evidence" value="ECO:0007669"/>
    <property type="project" value="UniProtKB-KW"/>
</dbReference>
<evidence type="ECO:0000256" key="1">
    <source>
        <dbReference type="ARBA" id="ARBA00004613"/>
    </source>
</evidence>
<gene>
    <name evidence="8" type="ORF">RHSIM_Rhsim13G0182800</name>
</gene>
<evidence type="ECO:0000256" key="6">
    <source>
        <dbReference type="ARBA" id="ARBA00022963"/>
    </source>
</evidence>
<dbReference type="EMBL" id="WJXA01000013">
    <property type="protein sequence ID" value="KAF7120552.1"/>
    <property type="molecule type" value="Genomic_DNA"/>
</dbReference>
<organism evidence="8 9">
    <name type="scientific">Rhododendron simsii</name>
    <name type="common">Sims's rhododendron</name>
    <dbReference type="NCBI Taxonomy" id="118357"/>
    <lineage>
        <taxon>Eukaryota</taxon>
        <taxon>Viridiplantae</taxon>
        <taxon>Streptophyta</taxon>
        <taxon>Embryophyta</taxon>
        <taxon>Tracheophyta</taxon>
        <taxon>Spermatophyta</taxon>
        <taxon>Magnoliopsida</taxon>
        <taxon>eudicotyledons</taxon>
        <taxon>Gunneridae</taxon>
        <taxon>Pentapetalae</taxon>
        <taxon>asterids</taxon>
        <taxon>Ericales</taxon>
        <taxon>Ericaceae</taxon>
        <taxon>Ericoideae</taxon>
        <taxon>Rhodoreae</taxon>
        <taxon>Rhododendron</taxon>
    </lineage>
</organism>
<dbReference type="InterPro" id="IPR051238">
    <property type="entry name" value="GDSL_esterase/lipase"/>
</dbReference>
<keyword evidence="3" id="KW-0964">Secreted</keyword>
<evidence type="ECO:0000256" key="4">
    <source>
        <dbReference type="ARBA" id="ARBA00022729"/>
    </source>
</evidence>
<keyword evidence="4" id="KW-0732">Signal</keyword>
<sequence>MVAPLARSSSIVSKSVLFLVLIVNGYIKENVLYIGPGKYPINRAASIVHFRMPKPRRSRNKTCLAFSSLLSPLEVNMSSKIKSVVSIVILLFILPNFISQNQAQQVSNHSIPAFYVFGDSYVDPGNNDYILSIAKSNFPPYGIDYPNHIATGRFSNGKLIADFFGGT</sequence>
<keyword evidence="9" id="KW-1185">Reference proteome</keyword>
<evidence type="ECO:0000313" key="8">
    <source>
        <dbReference type="EMBL" id="KAF7120552.1"/>
    </source>
</evidence>
<dbReference type="GO" id="GO:0016787">
    <property type="term" value="F:hydrolase activity"/>
    <property type="evidence" value="ECO:0007669"/>
    <property type="project" value="UniProtKB-KW"/>
</dbReference>
<evidence type="ECO:0000313" key="9">
    <source>
        <dbReference type="Proteomes" id="UP000626092"/>
    </source>
</evidence>
<name>A0A834L743_RHOSS</name>
<dbReference type="PANTHER" id="PTHR45650">
    <property type="entry name" value="GDSL-LIKE LIPASE/ACYLHYDROLASE-RELATED"/>
    <property type="match status" value="1"/>
</dbReference>
<dbReference type="InterPro" id="IPR036514">
    <property type="entry name" value="SGNH_hydro_sf"/>
</dbReference>